<gene>
    <name evidence="2" type="ORF">PSTG_05117</name>
</gene>
<dbReference type="STRING" id="1165861.A0A0L0VQZ1"/>
<evidence type="ECO:0000313" key="3">
    <source>
        <dbReference type="Proteomes" id="UP000054564"/>
    </source>
</evidence>
<evidence type="ECO:0000256" key="1">
    <source>
        <dbReference type="SAM" id="MobiDB-lite"/>
    </source>
</evidence>
<dbReference type="OrthoDB" id="3230530at2759"/>
<dbReference type="Proteomes" id="UP000054564">
    <property type="component" value="Unassembled WGS sequence"/>
</dbReference>
<name>A0A0L0VQZ1_9BASI</name>
<reference evidence="3" key="2">
    <citation type="submission" date="2014-03" db="EMBL/GenBank/DDBJ databases">
        <title>The Genome Sequence of Puccinia striiformis f. sp. tritici PST-78.</title>
        <authorList>
            <consortium name="The Broad Institute Genome Sequencing Platform"/>
            <person name="Cuomo C."/>
            <person name="Hulbert S."/>
            <person name="Chen X."/>
            <person name="Walker B."/>
            <person name="Young S.K."/>
            <person name="Zeng Q."/>
            <person name="Gargeya S."/>
            <person name="Fitzgerald M."/>
            <person name="Haas B."/>
            <person name="Abouelleil A."/>
            <person name="Alvarado L."/>
            <person name="Arachchi H.M."/>
            <person name="Berlin A.M."/>
            <person name="Chapman S.B."/>
            <person name="Goldberg J."/>
            <person name="Griggs A."/>
            <person name="Gujja S."/>
            <person name="Hansen M."/>
            <person name="Howarth C."/>
            <person name="Imamovic A."/>
            <person name="Larimer J."/>
            <person name="McCowan C."/>
            <person name="Montmayeur A."/>
            <person name="Murphy C."/>
            <person name="Neiman D."/>
            <person name="Pearson M."/>
            <person name="Priest M."/>
            <person name="Roberts A."/>
            <person name="Saif S."/>
            <person name="Shea T."/>
            <person name="Sisk P."/>
            <person name="Sykes S."/>
            <person name="Wortman J."/>
            <person name="Nusbaum C."/>
            <person name="Birren B."/>
        </authorList>
    </citation>
    <scope>NUCLEOTIDE SEQUENCE [LARGE SCALE GENOMIC DNA]</scope>
    <source>
        <strain evidence="3">race PST-78</strain>
    </source>
</reference>
<reference evidence="2" key="1">
    <citation type="submission" date="2014-03" db="EMBL/GenBank/DDBJ databases">
        <title>Cloning and expression analysis of gamma-glutamylcysteines synthetase in perennial ryegrass.</title>
        <authorList>
            <person name="Wei S."/>
            <person name="Sun Z."/>
        </authorList>
    </citation>
    <scope>NUCLEOTIDE SEQUENCE</scope>
    <source>
        <strain evidence="2">Race PST-78</strain>
    </source>
</reference>
<organism evidence="2 3">
    <name type="scientific">Puccinia striiformis f. sp. tritici PST-78</name>
    <dbReference type="NCBI Taxonomy" id="1165861"/>
    <lineage>
        <taxon>Eukaryota</taxon>
        <taxon>Fungi</taxon>
        <taxon>Dikarya</taxon>
        <taxon>Basidiomycota</taxon>
        <taxon>Pucciniomycotina</taxon>
        <taxon>Pucciniomycetes</taxon>
        <taxon>Pucciniales</taxon>
        <taxon>Pucciniaceae</taxon>
        <taxon>Puccinia</taxon>
    </lineage>
</organism>
<accession>A0A0L0VQZ1</accession>
<dbReference type="AlphaFoldDB" id="A0A0L0VQZ1"/>
<sequence>MVSVSLIPRKGNSAKVFPHTGHLGLSPVLVAGTIKLDMEEEEDLDVSQILIRLRCCEAVGGQAELSKPFDETRLPENLNILWETALNIWPPPGPGNPCKYRTLKRGYQSDWRLIVPRSATDHNHRGFAIGSMTYKSWRSWWQLEAVVRGPPGGRTITKTYPLHLQNYRNLSSLGTLTHIHGSTKSPLINYTMSCPTQISCGDQLTVSLSLKTDCSRVNDLDPLKFKKVIISLERTLVTDTESGDTADLGRRITPSTPRPSLFTTSSSDAPPSAVRKLKPSPSLGGLHLKANSLPGFRPSGKSVVSVVAAAEMEIASSKQDKTAGPRPGFAWSGRVDLTVPRPKSAYHYSIGDTCKTKFVSVTYHITAKVVIKTKSKNIETVSLGACEVELSCVPTLDRESACRHYKRLDLPFGKCHGPSASLNSDDGQALGLHMLKAIKPTAMTL</sequence>
<evidence type="ECO:0000313" key="2">
    <source>
        <dbReference type="EMBL" id="KNF01689.1"/>
    </source>
</evidence>
<protein>
    <recommendedName>
        <fullName evidence="4">Arrestin C-terminal-like domain-containing protein</fullName>
    </recommendedName>
</protein>
<dbReference type="EMBL" id="AJIL01000028">
    <property type="protein sequence ID" value="KNF01690.1"/>
    <property type="molecule type" value="Genomic_DNA"/>
</dbReference>
<keyword evidence="3" id="KW-1185">Reference proteome</keyword>
<proteinExistence type="predicted"/>
<evidence type="ECO:0008006" key="4">
    <source>
        <dbReference type="Google" id="ProtNLM"/>
    </source>
</evidence>
<dbReference type="EMBL" id="AJIL01000028">
    <property type="protein sequence ID" value="KNF01689.1"/>
    <property type="molecule type" value="Genomic_DNA"/>
</dbReference>
<comment type="caution">
    <text evidence="2">The sequence shown here is derived from an EMBL/GenBank/DDBJ whole genome shotgun (WGS) entry which is preliminary data.</text>
</comment>
<feature type="region of interest" description="Disordered" evidence="1">
    <location>
        <begin position="240"/>
        <end position="281"/>
    </location>
</feature>